<dbReference type="InterPro" id="IPR003509">
    <property type="entry name" value="UPF0102_YraN-like"/>
</dbReference>
<sequence>MKNSTRETGTRYEEKAALFLEQQGYRILEKNFRCRKGEIDLIAMDQEYLCFVEVKFRESSDCGGPFLAVDNRKQRRICQTALFYLMKRGMSEDTPCRFDVVGITPDDTALIKDAFPYHI</sequence>
<evidence type="ECO:0000313" key="4">
    <source>
        <dbReference type="Proteomes" id="UP000515789"/>
    </source>
</evidence>
<dbReference type="InterPro" id="IPR011856">
    <property type="entry name" value="tRNA_endonuc-like_dom_sf"/>
</dbReference>
<dbReference type="PANTHER" id="PTHR34039:SF1">
    <property type="entry name" value="UPF0102 PROTEIN YRAN"/>
    <property type="match status" value="1"/>
</dbReference>
<dbReference type="HAMAP" id="MF_00048">
    <property type="entry name" value="UPF0102"/>
    <property type="match status" value="1"/>
</dbReference>
<accession>A0A7G5MTZ1</accession>
<comment type="similarity">
    <text evidence="1 2">Belongs to the UPF0102 family.</text>
</comment>
<dbReference type="GO" id="GO:0003676">
    <property type="term" value="F:nucleic acid binding"/>
    <property type="evidence" value="ECO:0007669"/>
    <property type="project" value="InterPro"/>
</dbReference>
<dbReference type="CDD" id="cd20736">
    <property type="entry name" value="PoNe_Nuclease"/>
    <property type="match status" value="1"/>
</dbReference>
<dbReference type="Proteomes" id="UP000515789">
    <property type="component" value="Chromosome"/>
</dbReference>
<proteinExistence type="inferred from homology"/>
<dbReference type="SUPFAM" id="SSF52980">
    <property type="entry name" value="Restriction endonuclease-like"/>
    <property type="match status" value="1"/>
</dbReference>
<gene>
    <name evidence="3" type="ORF">E5259_11045</name>
</gene>
<protein>
    <recommendedName>
        <fullName evidence="2">UPF0102 protein E5259_11045</fullName>
    </recommendedName>
</protein>
<dbReference type="Gene3D" id="3.40.1350.10">
    <property type="match status" value="1"/>
</dbReference>
<organism evidence="3 4">
    <name type="scientific">Blautia producta</name>
    <dbReference type="NCBI Taxonomy" id="33035"/>
    <lineage>
        <taxon>Bacteria</taxon>
        <taxon>Bacillati</taxon>
        <taxon>Bacillota</taxon>
        <taxon>Clostridia</taxon>
        <taxon>Lachnospirales</taxon>
        <taxon>Lachnospiraceae</taxon>
        <taxon>Blautia</taxon>
    </lineage>
</organism>
<evidence type="ECO:0000256" key="1">
    <source>
        <dbReference type="ARBA" id="ARBA00006738"/>
    </source>
</evidence>
<dbReference type="GeneID" id="75050575"/>
<reference evidence="3 4" key="1">
    <citation type="submission" date="2019-04" db="EMBL/GenBank/DDBJ databases">
        <authorList>
            <person name="Schori C."/>
            <person name="Ahrens C."/>
        </authorList>
    </citation>
    <scope>NUCLEOTIDE SEQUENCE [LARGE SCALE GENOMIC DNA]</scope>
    <source>
        <strain evidence="3 4">DSM 2950</strain>
    </source>
</reference>
<name>A0A7G5MTZ1_9FIRM</name>
<dbReference type="InterPro" id="IPR011335">
    <property type="entry name" value="Restrct_endonuc-II-like"/>
</dbReference>
<dbReference type="AlphaFoldDB" id="A0A7G5MTZ1"/>
<dbReference type="NCBIfam" id="TIGR00252">
    <property type="entry name" value="YraN family protein"/>
    <property type="match status" value="1"/>
</dbReference>
<dbReference type="EMBL" id="CP039126">
    <property type="protein sequence ID" value="QMW78084.1"/>
    <property type="molecule type" value="Genomic_DNA"/>
</dbReference>
<evidence type="ECO:0000256" key="2">
    <source>
        <dbReference type="HAMAP-Rule" id="MF_00048"/>
    </source>
</evidence>
<dbReference type="PANTHER" id="PTHR34039">
    <property type="entry name" value="UPF0102 PROTEIN YRAN"/>
    <property type="match status" value="1"/>
</dbReference>
<dbReference type="Pfam" id="PF02021">
    <property type="entry name" value="UPF0102"/>
    <property type="match status" value="1"/>
</dbReference>
<dbReference type="RefSeq" id="WP_018597531.1">
    <property type="nucleotide sequence ID" value="NZ_AP031416.1"/>
</dbReference>
<dbReference type="NCBIfam" id="NF009150">
    <property type="entry name" value="PRK12497.1-3"/>
    <property type="match status" value="1"/>
</dbReference>
<evidence type="ECO:0000313" key="3">
    <source>
        <dbReference type="EMBL" id="QMW78084.1"/>
    </source>
</evidence>